<accession>A0A7Z0JBD6</accession>
<evidence type="ECO:0000313" key="2">
    <source>
        <dbReference type="EMBL" id="NYJ36228.1"/>
    </source>
</evidence>
<protein>
    <submittedName>
        <fullName evidence="2">Uncharacterized protein</fullName>
    </submittedName>
</protein>
<dbReference type="AlphaFoldDB" id="A0A7Z0JBD6"/>
<dbReference type="EMBL" id="JACCFS010000001">
    <property type="protein sequence ID" value="NYJ36228.1"/>
    <property type="molecule type" value="Genomic_DNA"/>
</dbReference>
<reference evidence="2 3" key="1">
    <citation type="submission" date="2020-07" db="EMBL/GenBank/DDBJ databases">
        <title>Sequencing the genomes of 1000 actinobacteria strains.</title>
        <authorList>
            <person name="Klenk H.-P."/>
        </authorList>
    </citation>
    <scope>NUCLEOTIDE SEQUENCE [LARGE SCALE GENOMIC DNA]</scope>
    <source>
        <strain evidence="2 3">DSM 44442</strain>
    </source>
</reference>
<comment type="caution">
    <text evidence="2">The sequence shown here is derived from an EMBL/GenBank/DDBJ whole genome shotgun (WGS) entry which is preliminary data.</text>
</comment>
<keyword evidence="3" id="KW-1185">Reference proteome</keyword>
<sequence length="108" mass="11311">MRFQRAAKVFAATALAGLTVALLPGAANADEADGFACTESRPLPFDHVTYTCEAESEDIQWRLIGRCNHMFGISFVSSPTVEGSGSATVSCPTAGPIVHLGQVSLVVL</sequence>
<dbReference type="RefSeq" id="WP_179826009.1">
    <property type="nucleotide sequence ID" value="NZ_JACCFS010000001.1"/>
</dbReference>
<feature type="chain" id="PRO_5031567436" evidence="1">
    <location>
        <begin position="30"/>
        <end position="108"/>
    </location>
</feature>
<keyword evidence="1" id="KW-0732">Signal</keyword>
<dbReference type="Proteomes" id="UP000572051">
    <property type="component" value="Unassembled WGS sequence"/>
</dbReference>
<organism evidence="2 3">
    <name type="scientific">Nocardiopsis aegyptia</name>
    <dbReference type="NCBI Taxonomy" id="220378"/>
    <lineage>
        <taxon>Bacteria</taxon>
        <taxon>Bacillati</taxon>
        <taxon>Actinomycetota</taxon>
        <taxon>Actinomycetes</taxon>
        <taxon>Streptosporangiales</taxon>
        <taxon>Nocardiopsidaceae</taxon>
        <taxon>Nocardiopsis</taxon>
    </lineage>
</organism>
<feature type="signal peptide" evidence="1">
    <location>
        <begin position="1"/>
        <end position="29"/>
    </location>
</feature>
<name>A0A7Z0JBD6_9ACTN</name>
<evidence type="ECO:0000256" key="1">
    <source>
        <dbReference type="SAM" id="SignalP"/>
    </source>
</evidence>
<proteinExistence type="predicted"/>
<evidence type="ECO:0000313" key="3">
    <source>
        <dbReference type="Proteomes" id="UP000572051"/>
    </source>
</evidence>
<gene>
    <name evidence="2" type="ORF">HNR10_004109</name>
</gene>